<dbReference type="Gene3D" id="3.90.226.10">
    <property type="entry name" value="2-enoyl-CoA Hydratase, Chain A, domain 1"/>
    <property type="match status" value="1"/>
</dbReference>
<evidence type="ECO:0000256" key="1">
    <source>
        <dbReference type="ARBA" id="ARBA00005254"/>
    </source>
</evidence>
<dbReference type="InterPro" id="IPR029045">
    <property type="entry name" value="ClpP/crotonase-like_dom_sf"/>
</dbReference>
<dbReference type="Gene3D" id="1.10.12.10">
    <property type="entry name" value="Lyase 2-enoyl-coa Hydratase, Chain A, domain 2"/>
    <property type="match status" value="1"/>
</dbReference>
<keyword evidence="5" id="KW-1185">Reference proteome</keyword>
<dbReference type="GO" id="GO:0006635">
    <property type="term" value="P:fatty acid beta-oxidation"/>
    <property type="evidence" value="ECO:0007669"/>
    <property type="project" value="TreeGrafter"/>
</dbReference>
<dbReference type="CDD" id="cd06558">
    <property type="entry name" value="crotonase-like"/>
    <property type="match status" value="1"/>
</dbReference>
<comment type="similarity">
    <text evidence="1 3">Belongs to the enoyl-CoA hydratase/isomerase family.</text>
</comment>
<organism evidence="4 5">
    <name type="scientific">Falsiruegeria litorea R37</name>
    <dbReference type="NCBI Taxonomy" id="1200284"/>
    <lineage>
        <taxon>Bacteria</taxon>
        <taxon>Pseudomonadati</taxon>
        <taxon>Pseudomonadota</taxon>
        <taxon>Alphaproteobacteria</taxon>
        <taxon>Rhodobacterales</taxon>
        <taxon>Roseobacteraceae</taxon>
        <taxon>Falsiruegeria</taxon>
    </lineage>
</organism>
<keyword evidence="2 4" id="KW-0456">Lyase</keyword>
<dbReference type="RefSeq" id="WP_085794539.1">
    <property type="nucleotide sequence ID" value="NZ_FWFO01000001.1"/>
</dbReference>
<reference evidence="4 5" key="1">
    <citation type="submission" date="2017-03" db="EMBL/GenBank/DDBJ databases">
        <authorList>
            <person name="Afonso C.L."/>
            <person name="Miller P.J."/>
            <person name="Scott M.A."/>
            <person name="Spackman E."/>
            <person name="Goraichik I."/>
            <person name="Dimitrov K.M."/>
            <person name="Suarez D.L."/>
            <person name="Swayne D.E."/>
        </authorList>
    </citation>
    <scope>NUCLEOTIDE SEQUENCE [LARGE SCALE GENOMIC DNA]</scope>
    <source>
        <strain evidence="4 5">CECT 7639</strain>
    </source>
</reference>
<protein>
    <submittedName>
        <fullName evidence="4">2,3-dehydroadipyl-CoA hydratase</fullName>
        <ecNumber evidence="4">4.2.1.17</ecNumber>
    </submittedName>
</protein>
<dbReference type="PANTHER" id="PTHR11941:SF54">
    <property type="entry name" value="ENOYL-COA HYDRATASE, MITOCHONDRIAL"/>
    <property type="match status" value="1"/>
</dbReference>
<gene>
    <name evidence="4" type="primary">paaF_2</name>
    <name evidence="4" type="ORF">TRL7639_00866</name>
</gene>
<sequence>MEYTHITSETDGNIGILTLDRPAKFNAINQGLLYEIEHYFDTLPDEVGAVVIRSSGQHFCAGLDLLEHSMRDAAGAMHECRLWHRIFDKIEYGRVPVVAAMNGGVLGGGMELAMTAHIRVSQEDTFYELPEGRRAIFVGGGATVRVGRIIGASRMMEMMLTGRRYLAQQGLDLGLAHYVEPNGTAFDKAMELARRVTENAPLSNYMMMQAITRINDMSASDGLFTESLAAAIAQSSPEARAGMEAFLAKTGKRDNQ</sequence>
<dbReference type="InterPro" id="IPR018376">
    <property type="entry name" value="Enoyl-CoA_hyd/isom_CS"/>
</dbReference>
<evidence type="ECO:0000313" key="5">
    <source>
        <dbReference type="Proteomes" id="UP000193077"/>
    </source>
</evidence>
<evidence type="ECO:0000313" key="4">
    <source>
        <dbReference type="EMBL" id="SLN25304.1"/>
    </source>
</evidence>
<proteinExistence type="inferred from homology"/>
<dbReference type="NCBIfam" id="NF006013">
    <property type="entry name" value="PRK08150.1"/>
    <property type="match status" value="1"/>
</dbReference>
<dbReference type="PROSITE" id="PS00166">
    <property type="entry name" value="ENOYL_COA_HYDRATASE"/>
    <property type="match status" value="1"/>
</dbReference>
<accession>A0A1Y5RTS4</accession>
<dbReference type="PANTHER" id="PTHR11941">
    <property type="entry name" value="ENOYL-COA HYDRATASE-RELATED"/>
    <property type="match status" value="1"/>
</dbReference>
<dbReference type="InterPro" id="IPR014748">
    <property type="entry name" value="Enoyl-CoA_hydra_C"/>
</dbReference>
<dbReference type="GO" id="GO:0004300">
    <property type="term" value="F:enoyl-CoA hydratase activity"/>
    <property type="evidence" value="ECO:0007669"/>
    <property type="project" value="UniProtKB-EC"/>
</dbReference>
<dbReference type="Proteomes" id="UP000193077">
    <property type="component" value="Unassembled WGS sequence"/>
</dbReference>
<evidence type="ECO:0000256" key="2">
    <source>
        <dbReference type="ARBA" id="ARBA00023239"/>
    </source>
</evidence>
<dbReference type="OrthoDB" id="9775794at2"/>
<dbReference type="Pfam" id="PF00378">
    <property type="entry name" value="ECH_1"/>
    <property type="match status" value="1"/>
</dbReference>
<dbReference type="InterPro" id="IPR001753">
    <property type="entry name" value="Enoyl-CoA_hydra/iso"/>
</dbReference>
<name>A0A1Y5RTS4_9RHOB</name>
<dbReference type="EC" id="4.2.1.17" evidence="4"/>
<dbReference type="EMBL" id="FWFO01000001">
    <property type="protein sequence ID" value="SLN25304.1"/>
    <property type="molecule type" value="Genomic_DNA"/>
</dbReference>
<dbReference type="SUPFAM" id="SSF52096">
    <property type="entry name" value="ClpP/crotonase"/>
    <property type="match status" value="1"/>
</dbReference>
<evidence type="ECO:0000256" key="3">
    <source>
        <dbReference type="RuleBase" id="RU003707"/>
    </source>
</evidence>
<dbReference type="AlphaFoldDB" id="A0A1Y5RTS4"/>